<dbReference type="EMBL" id="KV417482">
    <property type="protein sequence ID" value="KZP33479.1"/>
    <property type="molecule type" value="Genomic_DNA"/>
</dbReference>
<comment type="pathway">
    <text evidence="2">Secondary metabolite biosynthesis.</text>
</comment>
<evidence type="ECO:0000256" key="5">
    <source>
        <dbReference type="ARBA" id="ARBA00022692"/>
    </source>
</evidence>
<evidence type="ECO:0000313" key="12">
    <source>
        <dbReference type="Proteomes" id="UP000076532"/>
    </source>
</evidence>
<dbReference type="AlphaFoldDB" id="A0A166W819"/>
<accession>A0A166W819</accession>
<dbReference type="PANTHER" id="PTHR31595:SF57">
    <property type="entry name" value="OS04G0481900 PROTEIN"/>
    <property type="match status" value="1"/>
</dbReference>
<evidence type="ECO:0000256" key="4">
    <source>
        <dbReference type="ARBA" id="ARBA00022679"/>
    </source>
</evidence>
<keyword evidence="7 9" id="KW-0472">Membrane</keyword>
<gene>
    <name evidence="11" type="ORF">FIBSPDRAFT_847402</name>
</gene>
<dbReference type="GO" id="GO:0008374">
    <property type="term" value="F:O-acyltransferase activity"/>
    <property type="evidence" value="ECO:0007669"/>
    <property type="project" value="InterPro"/>
</dbReference>
<comment type="subcellular location">
    <subcellularLocation>
        <location evidence="1">Membrane</location>
        <topology evidence="1">Multi-pass membrane protein</topology>
    </subcellularLocation>
</comment>
<evidence type="ECO:0000256" key="8">
    <source>
        <dbReference type="SAM" id="MobiDB-lite"/>
    </source>
</evidence>
<dbReference type="GO" id="GO:0016020">
    <property type="term" value="C:membrane"/>
    <property type="evidence" value="ECO:0007669"/>
    <property type="project" value="UniProtKB-SubCell"/>
</dbReference>
<dbReference type="Proteomes" id="UP000076532">
    <property type="component" value="Unassembled WGS sequence"/>
</dbReference>
<evidence type="ECO:0000313" key="11">
    <source>
        <dbReference type="EMBL" id="KZP33479.1"/>
    </source>
</evidence>
<evidence type="ECO:0000256" key="9">
    <source>
        <dbReference type="SAM" id="Phobius"/>
    </source>
</evidence>
<dbReference type="InterPro" id="IPR044851">
    <property type="entry name" value="Wax_synthase"/>
</dbReference>
<keyword evidence="12" id="KW-1185">Reference proteome</keyword>
<reference evidence="11 12" key="1">
    <citation type="journal article" date="2016" name="Mol. Biol. Evol.">
        <title>Comparative Genomics of Early-Diverging Mushroom-Forming Fungi Provides Insights into the Origins of Lignocellulose Decay Capabilities.</title>
        <authorList>
            <person name="Nagy L.G."/>
            <person name="Riley R."/>
            <person name="Tritt A."/>
            <person name="Adam C."/>
            <person name="Daum C."/>
            <person name="Floudas D."/>
            <person name="Sun H."/>
            <person name="Yadav J.S."/>
            <person name="Pangilinan J."/>
            <person name="Larsson K.H."/>
            <person name="Matsuura K."/>
            <person name="Barry K."/>
            <person name="Labutti K."/>
            <person name="Kuo R."/>
            <person name="Ohm R.A."/>
            <person name="Bhattacharya S.S."/>
            <person name="Shirouzu T."/>
            <person name="Yoshinaga Y."/>
            <person name="Martin F.M."/>
            <person name="Grigoriev I.V."/>
            <person name="Hibbett D.S."/>
        </authorList>
    </citation>
    <scope>NUCLEOTIDE SEQUENCE [LARGE SCALE GENOMIC DNA]</scope>
    <source>
        <strain evidence="11 12">CBS 109695</strain>
    </source>
</reference>
<dbReference type="PANTHER" id="PTHR31595">
    <property type="entry name" value="LONG-CHAIN-ALCOHOL O-FATTY-ACYLTRANSFERASE 3-RELATED"/>
    <property type="match status" value="1"/>
</dbReference>
<feature type="domain" description="Wax synthase" evidence="10">
    <location>
        <begin position="178"/>
        <end position="255"/>
    </location>
</feature>
<dbReference type="OrthoDB" id="1077582at2759"/>
<evidence type="ECO:0000256" key="2">
    <source>
        <dbReference type="ARBA" id="ARBA00005179"/>
    </source>
</evidence>
<dbReference type="InterPro" id="IPR032805">
    <property type="entry name" value="Wax_synthase_dom"/>
</dbReference>
<evidence type="ECO:0000256" key="6">
    <source>
        <dbReference type="ARBA" id="ARBA00022989"/>
    </source>
</evidence>
<feature type="compositionally biased region" description="Polar residues" evidence="8">
    <location>
        <begin position="24"/>
        <end position="36"/>
    </location>
</feature>
<evidence type="ECO:0000259" key="10">
    <source>
        <dbReference type="Pfam" id="PF13813"/>
    </source>
</evidence>
<evidence type="ECO:0000256" key="3">
    <source>
        <dbReference type="ARBA" id="ARBA00007282"/>
    </source>
</evidence>
<evidence type="ECO:0000256" key="7">
    <source>
        <dbReference type="ARBA" id="ARBA00023136"/>
    </source>
</evidence>
<sequence>MIAKALDFGLAKHGRRKLEESTSKENNQAIVSNGSGKATGGDAETETIERPAFLRLGEAAELCGSMRGMGWDFGAGVYIPQDNRSLERAPFLRATFFSLIQNILILDILDSSLKLLPGVGDPSGGSIFYPQLPPLQRYAVSTAIHVISGYSLIEGFATCYDSLALWGVMALHNAPSSWPPVMDDPWASTSLHEFWAKRWHQLLRRTFIILGGYPGRLIGGNTGMIYGTFVASGMFHELAIYAMGQGLDYRVVLFFSVQGPLLTVETLWRKATGGMVGGWAGRVWVFFVLVVLGQGMTDSWHTRGLAGGMVIPPALSPMRQLVFPALALIAKRWKA</sequence>
<dbReference type="Pfam" id="PF13813">
    <property type="entry name" value="MBOAT_2"/>
    <property type="match status" value="1"/>
</dbReference>
<organism evidence="11 12">
    <name type="scientific">Athelia psychrophila</name>
    <dbReference type="NCBI Taxonomy" id="1759441"/>
    <lineage>
        <taxon>Eukaryota</taxon>
        <taxon>Fungi</taxon>
        <taxon>Dikarya</taxon>
        <taxon>Basidiomycota</taxon>
        <taxon>Agaricomycotina</taxon>
        <taxon>Agaricomycetes</taxon>
        <taxon>Agaricomycetidae</taxon>
        <taxon>Atheliales</taxon>
        <taxon>Atheliaceae</taxon>
        <taxon>Athelia</taxon>
    </lineage>
</organism>
<keyword evidence="6 9" id="KW-1133">Transmembrane helix</keyword>
<feature type="transmembrane region" description="Helical" evidence="9">
    <location>
        <begin position="279"/>
        <end position="297"/>
    </location>
</feature>
<protein>
    <recommendedName>
        <fullName evidence="10">Wax synthase domain-containing protein</fullName>
    </recommendedName>
</protein>
<comment type="similarity">
    <text evidence="3">Belongs to the wax synthase family.</text>
</comment>
<evidence type="ECO:0000256" key="1">
    <source>
        <dbReference type="ARBA" id="ARBA00004141"/>
    </source>
</evidence>
<proteinExistence type="inferred from homology"/>
<dbReference type="STRING" id="436010.A0A166W819"/>
<keyword evidence="5 9" id="KW-0812">Transmembrane</keyword>
<dbReference type="GO" id="GO:0006629">
    <property type="term" value="P:lipid metabolic process"/>
    <property type="evidence" value="ECO:0007669"/>
    <property type="project" value="InterPro"/>
</dbReference>
<feature type="region of interest" description="Disordered" evidence="8">
    <location>
        <begin position="17"/>
        <end position="44"/>
    </location>
</feature>
<keyword evidence="4" id="KW-0808">Transferase</keyword>
<name>A0A166W819_9AGAM</name>